<proteinExistence type="predicted"/>
<dbReference type="GO" id="GO:0016887">
    <property type="term" value="F:ATP hydrolysis activity"/>
    <property type="evidence" value="ECO:0007669"/>
    <property type="project" value="InterPro"/>
</dbReference>
<dbReference type="STRING" id="1679444.PYTT_2497"/>
<keyword evidence="3" id="KW-1185">Reference proteome</keyword>
<dbReference type="PATRIC" id="fig|1679444.3.peg.1305"/>
<dbReference type="Proteomes" id="UP000176204">
    <property type="component" value="Chromosome I"/>
</dbReference>
<dbReference type="InterPro" id="IPR003959">
    <property type="entry name" value="ATPase_AAA_core"/>
</dbReference>
<dbReference type="KEGG" id="agl:PYTT_2497"/>
<organism evidence="2 3">
    <name type="scientific">Akkermansia glycaniphila</name>
    <dbReference type="NCBI Taxonomy" id="1679444"/>
    <lineage>
        <taxon>Bacteria</taxon>
        <taxon>Pseudomonadati</taxon>
        <taxon>Verrucomicrobiota</taxon>
        <taxon>Verrucomicrobiia</taxon>
        <taxon>Verrucomicrobiales</taxon>
        <taxon>Akkermansiaceae</taxon>
        <taxon>Akkermansia</taxon>
    </lineage>
</organism>
<protein>
    <submittedName>
        <fullName evidence="2">Aaa domain putative abieii toxin type iv ta system</fullName>
    </submittedName>
</protein>
<accession>A0A1C7PA62</accession>
<dbReference type="RefSeq" id="WP_067777514.1">
    <property type="nucleotide sequence ID" value="NZ_LIGX01000037.1"/>
</dbReference>
<evidence type="ECO:0000313" key="3">
    <source>
        <dbReference type="Proteomes" id="UP000176204"/>
    </source>
</evidence>
<dbReference type="Pfam" id="PF13304">
    <property type="entry name" value="AAA_21"/>
    <property type="match status" value="1"/>
</dbReference>
<dbReference type="EMBL" id="LT629973">
    <property type="protein sequence ID" value="SEI00609.1"/>
    <property type="molecule type" value="Genomic_DNA"/>
</dbReference>
<name>A0A1C7PA62_9BACT</name>
<dbReference type="AlphaFoldDB" id="A0A1C7PA62"/>
<dbReference type="GO" id="GO:0005524">
    <property type="term" value="F:ATP binding"/>
    <property type="evidence" value="ECO:0007669"/>
    <property type="project" value="InterPro"/>
</dbReference>
<dbReference type="InterPro" id="IPR027417">
    <property type="entry name" value="P-loop_NTPase"/>
</dbReference>
<sequence>MIRTLDVEGFTLFPDREVFHFVKGINVVVGGNDSGKSHLMKLAYAATKWSAGGGNKELPKLWAEENRLRLALMRVFGARDLSGLTAMNRGNARAHVHVSMEGEGVPAGSGELLFSFEANHEEEGLHIEEMPARFVRENVVFLSAREILSIYPCYMQVGKRYPELLDGTSWDLCRHLEEVPEEALSDVHMQRVLERIEKILSGTLLRMDGRFYLKRPGQEPMEMSLVAEGFKRLGTLGMLIKNGVVHRGSVLFWDEPEMNLNAGYLPRIVKLLLEMAKGGVQVILSTHSLFLLRELVMQLAEDRNAQVKRHFFGLQVPSENRCGVRMKQGDTLDEVGPLASLEAEVEQADRYLKMS</sequence>
<dbReference type="PANTHER" id="PTHR43581:SF2">
    <property type="entry name" value="EXCINUCLEASE ATPASE SUBUNIT"/>
    <property type="match status" value="1"/>
</dbReference>
<dbReference type="InterPro" id="IPR051396">
    <property type="entry name" value="Bact_Antivir_Def_Nuclease"/>
</dbReference>
<evidence type="ECO:0000259" key="1">
    <source>
        <dbReference type="Pfam" id="PF13304"/>
    </source>
</evidence>
<gene>
    <name evidence="2" type="ORF">PYTT_2497</name>
</gene>
<dbReference type="SUPFAM" id="SSF52540">
    <property type="entry name" value="P-loop containing nucleoside triphosphate hydrolases"/>
    <property type="match status" value="1"/>
</dbReference>
<dbReference type="PANTHER" id="PTHR43581">
    <property type="entry name" value="ATP/GTP PHOSPHATASE"/>
    <property type="match status" value="1"/>
</dbReference>
<feature type="domain" description="ATPase AAA-type core" evidence="1">
    <location>
        <begin position="195"/>
        <end position="292"/>
    </location>
</feature>
<evidence type="ECO:0000313" key="2">
    <source>
        <dbReference type="EMBL" id="SEI00609.1"/>
    </source>
</evidence>
<dbReference type="Gene3D" id="3.40.50.300">
    <property type="entry name" value="P-loop containing nucleotide triphosphate hydrolases"/>
    <property type="match status" value="2"/>
</dbReference>
<reference evidence="3" key="1">
    <citation type="submission" date="2016-09" db="EMBL/GenBank/DDBJ databases">
        <authorList>
            <person name="Koehorst J."/>
        </authorList>
    </citation>
    <scope>NUCLEOTIDE SEQUENCE [LARGE SCALE GENOMIC DNA]</scope>
</reference>